<proteinExistence type="predicted"/>
<protein>
    <submittedName>
        <fullName evidence="1">Uncharacterized protein</fullName>
    </submittedName>
</protein>
<evidence type="ECO:0000313" key="2">
    <source>
        <dbReference type="Proteomes" id="UP000886998"/>
    </source>
</evidence>
<sequence length="87" mass="9298">MGLYGATSCIGSLVENLIDSNPLDFIENEENSPIFLSFGGGVSHPDLLLTDPTLSDIVHHKLIDSLGSAGHKILLARIIKIWSLQGA</sequence>
<dbReference type="OrthoDB" id="10375472at2759"/>
<comment type="caution">
    <text evidence="1">The sequence shown here is derived from an EMBL/GenBank/DDBJ whole genome shotgun (WGS) entry which is preliminary data.</text>
</comment>
<dbReference type="EMBL" id="BMAV01002733">
    <property type="protein sequence ID" value="GFY41889.1"/>
    <property type="molecule type" value="Genomic_DNA"/>
</dbReference>
<dbReference type="Proteomes" id="UP000886998">
    <property type="component" value="Unassembled WGS sequence"/>
</dbReference>
<organism evidence="1 2">
    <name type="scientific">Trichonephila inaurata madagascariensis</name>
    <dbReference type="NCBI Taxonomy" id="2747483"/>
    <lineage>
        <taxon>Eukaryota</taxon>
        <taxon>Metazoa</taxon>
        <taxon>Ecdysozoa</taxon>
        <taxon>Arthropoda</taxon>
        <taxon>Chelicerata</taxon>
        <taxon>Arachnida</taxon>
        <taxon>Araneae</taxon>
        <taxon>Araneomorphae</taxon>
        <taxon>Entelegynae</taxon>
        <taxon>Araneoidea</taxon>
        <taxon>Nephilidae</taxon>
        <taxon>Trichonephila</taxon>
        <taxon>Trichonephila inaurata</taxon>
    </lineage>
</organism>
<dbReference type="AlphaFoldDB" id="A0A8X6WV36"/>
<reference evidence="1" key="1">
    <citation type="submission" date="2020-08" db="EMBL/GenBank/DDBJ databases">
        <title>Multicomponent nature underlies the extraordinary mechanical properties of spider dragline silk.</title>
        <authorList>
            <person name="Kono N."/>
            <person name="Nakamura H."/>
            <person name="Mori M."/>
            <person name="Yoshida Y."/>
            <person name="Ohtoshi R."/>
            <person name="Malay A.D."/>
            <person name="Moran D.A.P."/>
            <person name="Tomita M."/>
            <person name="Numata K."/>
            <person name="Arakawa K."/>
        </authorList>
    </citation>
    <scope>NUCLEOTIDE SEQUENCE</scope>
</reference>
<gene>
    <name evidence="1" type="ORF">TNIN_290521</name>
</gene>
<keyword evidence="2" id="KW-1185">Reference proteome</keyword>
<evidence type="ECO:0000313" key="1">
    <source>
        <dbReference type="EMBL" id="GFY41889.1"/>
    </source>
</evidence>
<name>A0A8X6WV36_9ARAC</name>
<accession>A0A8X6WV36</accession>